<keyword evidence="3" id="KW-1185">Reference proteome</keyword>
<evidence type="ECO:0000313" key="3">
    <source>
        <dbReference type="Proteomes" id="UP000681027"/>
    </source>
</evidence>
<organism evidence="2 3">
    <name type="scientific">Cytobacillus citreus</name>
    <dbReference type="NCBI Taxonomy" id="2833586"/>
    <lineage>
        <taxon>Bacteria</taxon>
        <taxon>Bacillati</taxon>
        <taxon>Bacillota</taxon>
        <taxon>Bacilli</taxon>
        <taxon>Bacillales</taxon>
        <taxon>Bacillaceae</taxon>
        <taxon>Cytobacillus</taxon>
    </lineage>
</organism>
<feature type="region of interest" description="Disordered" evidence="1">
    <location>
        <begin position="1"/>
        <end position="53"/>
    </location>
</feature>
<proteinExistence type="predicted"/>
<reference evidence="2 3" key="1">
    <citation type="submission" date="2021-05" db="EMBL/GenBank/DDBJ databases">
        <title>Novel Bacillus species.</title>
        <authorList>
            <person name="Liu G."/>
        </authorList>
    </citation>
    <scope>NUCLEOTIDE SEQUENCE [LARGE SCALE GENOMIC DNA]</scope>
    <source>
        <strain evidence="2 3">FJAT-49705</strain>
    </source>
</reference>
<dbReference type="Proteomes" id="UP000681027">
    <property type="component" value="Unassembled WGS sequence"/>
</dbReference>
<gene>
    <name evidence="2" type="ORF">KHA94_13150</name>
</gene>
<dbReference type="EMBL" id="JAGYPM010000003">
    <property type="protein sequence ID" value="MBS4191131.1"/>
    <property type="molecule type" value="Genomic_DNA"/>
</dbReference>
<protein>
    <submittedName>
        <fullName evidence="2">Uncharacterized protein</fullName>
    </submittedName>
</protein>
<evidence type="ECO:0000313" key="2">
    <source>
        <dbReference type="EMBL" id="MBS4191131.1"/>
    </source>
</evidence>
<comment type="caution">
    <text evidence="2">The sequence shown here is derived from an EMBL/GenBank/DDBJ whole genome shotgun (WGS) entry which is preliminary data.</text>
</comment>
<evidence type="ECO:0000256" key="1">
    <source>
        <dbReference type="SAM" id="MobiDB-lite"/>
    </source>
</evidence>
<sequence>MPRGKELEQLPMPNLAPSAGDDSSHMDREILQGITEEELVAPAKAGKEKKKRR</sequence>
<dbReference type="RefSeq" id="WP_213102590.1">
    <property type="nucleotide sequence ID" value="NZ_JAGYPM010000003.1"/>
</dbReference>
<accession>A0ABS5NTG6</accession>
<name>A0ABS5NTG6_9BACI</name>